<dbReference type="InterPro" id="IPR004087">
    <property type="entry name" value="KH_dom"/>
</dbReference>
<feature type="compositionally biased region" description="Gly residues" evidence="3">
    <location>
        <begin position="224"/>
        <end position="233"/>
    </location>
</feature>
<dbReference type="InterPro" id="IPR036612">
    <property type="entry name" value="KH_dom_type_1_sf"/>
</dbReference>
<reference evidence="6" key="1">
    <citation type="submission" date="2022-11" db="UniProtKB">
        <authorList>
            <consortium name="WormBaseParasite"/>
        </authorList>
    </citation>
    <scope>IDENTIFICATION</scope>
</reference>
<protein>
    <submittedName>
        <fullName evidence="6">K Homology domain-containing protein</fullName>
    </submittedName>
</protein>
<dbReference type="SMART" id="SM00322">
    <property type="entry name" value="KH"/>
    <property type="match status" value="3"/>
</dbReference>
<keyword evidence="5" id="KW-1185">Reference proteome</keyword>
<feature type="region of interest" description="Disordered" evidence="3">
    <location>
        <begin position="1"/>
        <end position="22"/>
    </location>
</feature>
<dbReference type="Gene3D" id="3.30.1370.10">
    <property type="entry name" value="K Homology domain, type 1"/>
    <property type="match status" value="3"/>
</dbReference>
<proteinExistence type="predicted"/>
<dbReference type="PROSITE" id="PS50084">
    <property type="entry name" value="KH_TYPE_1"/>
    <property type="match status" value="3"/>
</dbReference>
<sequence>MKRQNPGPRGGGDGMGNKRPRADAYNDALAEGKFELRVLIPTKSAGAVIGKGGEYIKSVRDKFDATLTVPDRGTPERVFTMTVALDRIKDCFAEVLNKLAEEQRRENRGDLDIRVLVHQSHAGAIIGRGGAKIKELRDQTKSNIKVYQACCPASTDRVVQITTDQTNMPEVVQTLIDFMRDIPIKGVQRPYDATYYDPHMAFDYGGYISDRPDRFRGGPPPPMGGGQYGGGYSDYGPPPGRGGRGGPPGRGGYSGGGGGGGYGGPPDMPSYGGDYMGGPGGGGPTQTTQVTIPNDLGGTIIGKGGERINRIRHESGAKIDVGQPYGNDERIISITGTPGQIQHAQYLLQQTVIRHGPKDKAPFQMSAANSDPPKSLFGSSNQHGAY</sequence>
<evidence type="ECO:0000256" key="2">
    <source>
        <dbReference type="PROSITE-ProRule" id="PRU00117"/>
    </source>
</evidence>
<dbReference type="CDD" id="cd22434">
    <property type="entry name" value="KH-I_HNRNPK_rpt3"/>
    <property type="match status" value="1"/>
</dbReference>
<feature type="compositionally biased region" description="Polar residues" evidence="3">
    <location>
        <begin position="377"/>
        <end position="386"/>
    </location>
</feature>
<evidence type="ECO:0000256" key="3">
    <source>
        <dbReference type="SAM" id="MobiDB-lite"/>
    </source>
</evidence>
<dbReference type="GO" id="GO:0003723">
    <property type="term" value="F:RNA binding"/>
    <property type="evidence" value="ECO:0007669"/>
    <property type="project" value="UniProtKB-UniRule"/>
</dbReference>
<dbReference type="CDD" id="cd22433">
    <property type="entry name" value="KH-I_HNRNPK_rpt2"/>
    <property type="match status" value="1"/>
</dbReference>
<evidence type="ECO:0000313" key="5">
    <source>
        <dbReference type="Proteomes" id="UP000887540"/>
    </source>
</evidence>
<dbReference type="CDD" id="cd22432">
    <property type="entry name" value="KH-I_HNRNPK_rpt1"/>
    <property type="match status" value="1"/>
</dbReference>
<organism evidence="5 6">
    <name type="scientific">Acrobeloides nanus</name>
    <dbReference type="NCBI Taxonomy" id="290746"/>
    <lineage>
        <taxon>Eukaryota</taxon>
        <taxon>Metazoa</taxon>
        <taxon>Ecdysozoa</taxon>
        <taxon>Nematoda</taxon>
        <taxon>Chromadorea</taxon>
        <taxon>Rhabditida</taxon>
        <taxon>Tylenchina</taxon>
        <taxon>Cephalobomorpha</taxon>
        <taxon>Cephaloboidea</taxon>
        <taxon>Cephalobidae</taxon>
        <taxon>Acrobeloides</taxon>
    </lineage>
</organism>
<feature type="compositionally biased region" description="Gly residues" evidence="3">
    <location>
        <begin position="274"/>
        <end position="284"/>
    </location>
</feature>
<name>A0A914DD93_9BILA</name>
<feature type="domain" description="K Homology" evidence="4">
    <location>
        <begin position="284"/>
        <end position="353"/>
    </location>
</feature>
<dbReference type="AlphaFoldDB" id="A0A914DD93"/>
<evidence type="ECO:0000313" key="6">
    <source>
        <dbReference type="WBParaSite" id="ACRNAN_scaffold238.g32673.t1"/>
    </source>
</evidence>
<dbReference type="Proteomes" id="UP000887540">
    <property type="component" value="Unplaced"/>
</dbReference>
<dbReference type="Pfam" id="PF00013">
    <property type="entry name" value="KH_1"/>
    <property type="match status" value="3"/>
</dbReference>
<feature type="compositionally biased region" description="Gly residues" evidence="3">
    <location>
        <begin position="241"/>
        <end position="264"/>
    </location>
</feature>
<feature type="region of interest" description="Disordered" evidence="3">
    <location>
        <begin position="360"/>
        <end position="386"/>
    </location>
</feature>
<dbReference type="WBParaSite" id="ACRNAN_scaffold238.g32673.t1">
    <property type="protein sequence ID" value="ACRNAN_scaffold238.g32673.t1"/>
    <property type="gene ID" value="ACRNAN_scaffold238.g32673"/>
</dbReference>
<keyword evidence="2" id="KW-0694">RNA-binding</keyword>
<feature type="domain" description="K Homology" evidence="4">
    <location>
        <begin position="32"/>
        <end position="100"/>
    </location>
</feature>
<feature type="region of interest" description="Disordered" evidence="3">
    <location>
        <begin position="211"/>
        <end position="287"/>
    </location>
</feature>
<dbReference type="InterPro" id="IPR004088">
    <property type="entry name" value="KH_dom_type_1"/>
</dbReference>
<keyword evidence="1" id="KW-0677">Repeat</keyword>
<evidence type="ECO:0000259" key="4">
    <source>
        <dbReference type="SMART" id="SM00322"/>
    </source>
</evidence>
<evidence type="ECO:0000256" key="1">
    <source>
        <dbReference type="ARBA" id="ARBA00022737"/>
    </source>
</evidence>
<dbReference type="SUPFAM" id="SSF54791">
    <property type="entry name" value="Eukaryotic type KH-domain (KH-domain type I)"/>
    <property type="match status" value="3"/>
</dbReference>
<feature type="domain" description="K Homology" evidence="4">
    <location>
        <begin position="109"/>
        <end position="180"/>
    </location>
</feature>
<dbReference type="PANTHER" id="PTHR10288">
    <property type="entry name" value="KH DOMAIN CONTAINING RNA BINDING PROTEIN"/>
    <property type="match status" value="1"/>
</dbReference>
<accession>A0A914DD93</accession>